<evidence type="ECO:0000313" key="9">
    <source>
        <dbReference type="EMBL" id="SIS90661.1"/>
    </source>
</evidence>
<dbReference type="InterPro" id="IPR012944">
    <property type="entry name" value="SusD_RagB_dom"/>
</dbReference>
<evidence type="ECO:0000256" key="6">
    <source>
        <dbReference type="SAM" id="SignalP"/>
    </source>
</evidence>
<dbReference type="Gene3D" id="1.25.40.390">
    <property type="match status" value="1"/>
</dbReference>
<feature type="signal peptide" evidence="6">
    <location>
        <begin position="1"/>
        <end position="20"/>
    </location>
</feature>
<dbReference type="Proteomes" id="UP000186917">
    <property type="component" value="Unassembled WGS sequence"/>
</dbReference>
<evidence type="ECO:0000259" key="7">
    <source>
        <dbReference type="Pfam" id="PF07980"/>
    </source>
</evidence>
<dbReference type="PROSITE" id="PS51257">
    <property type="entry name" value="PROKAR_LIPOPROTEIN"/>
    <property type="match status" value="1"/>
</dbReference>
<dbReference type="STRING" id="477680.SAMN05421788_10215"/>
<evidence type="ECO:0000256" key="2">
    <source>
        <dbReference type="ARBA" id="ARBA00006275"/>
    </source>
</evidence>
<evidence type="ECO:0000259" key="8">
    <source>
        <dbReference type="Pfam" id="PF14322"/>
    </source>
</evidence>
<dbReference type="KEGG" id="fln:FLA_3389"/>
<keyword evidence="3 6" id="KW-0732">Signal</keyword>
<comment type="subcellular location">
    <subcellularLocation>
        <location evidence="1">Cell outer membrane</location>
    </subcellularLocation>
</comment>
<comment type="similarity">
    <text evidence="2">Belongs to the SusD family.</text>
</comment>
<evidence type="ECO:0000256" key="5">
    <source>
        <dbReference type="ARBA" id="ARBA00023237"/>
    </source>
</evidence>
<organism evidence="9 10">
    <name type="scientific">Filimonas lacunae</name>
    <dbReference type="NCBI Taxonomy" id="477680"/>
    <lineage>
        <taxon>Bacteria</taxon>
        <taxon>Pseudomonadati</taxon>
        <taxon>Bacteroidota</taxon>
        <taxon>Chitinophagia</taxon>
        <taxon>Chitinophagales</taxon>
        <taxon>Chitinophagaceae</taxon>
        <taxon>Filimonas</taxon>
    </lineage>
</organism>
<dbReference type="OrthoDB" id="625727at2"/>
<keyword evidence="10" id="KW-1185">Reference proteome</keyword>
<feature type="domain" description="SusD-like N-terminal" evidence="8">
    <location>
        <begin position="48"/>
        <end position="222"/>
    </location>
</feature>
<dbReference type="EMBL" id="FTOR01000002">
    <property type="protein sequence ID" value="SIS90661.1"/>
    <property type="molecule type" value="Genomic_DNA"/>
</dbReference>
<dbReference type="InterPro" id="IPR033985">
    <property type="entry name" value="SusD-like_N"/>
</dbReference>
<dbReference type="InterPro" id="IPR011990">
    <property type="entry name" value="TPR-like_helical_dom_sf"/>
</dbReference>
<evidence type="ECO:0000256" key="4">
    <source>
        <dbReference type="ARBA" id="ARBA00023136"/>
    </source>
</evidence>
<dbReference type="GO" id="GO:0009279">
    <property type="term" value="C:cell outer membrane"/>
    <property type="evidence" value="ECO:0007669"/>
    <property type="project" value="UniProtKB-SubCell"/>
</dbReference>
<proteinExistence type="inferred from homology"/>
<feature type="chain" id="PRO_5011528274" evidence="6">
    <location>
        <begin position="21"/>
        <end position="459"/>
    </location>
</feature>
<evidence type="ECO:0000313" key="10">
    <source>
        <dbReference type="Proteomes" id="UP000186917"/>
    </source>
</evidence>
<gene>
    <name evidence="9" type="ORF">SAMN05421788_10215</name>
</gene>
<protein>
    <submittedName>
        <fullName evidence="9">RagB/SusD domain-containing protein</fullName>
    </submittedName>
</protein>
<dbReference type="AlphaFoldDB" id="A0A173MIS5"/>
<dbReference type="SUPFAM" id="SSF48452">
    <property type="entry name" value="TPR-like"/>
    <property type="match status" value="1"/>
</dbReference>
<sequence length="459" mass="51599">MKRIYLIAVAALSIAGSACNKYVDTPLPKTELVSELVFTTDKTATAAVVGVYSEMNGFNYQFPNVLVNFLPAMGADELYYYTTFATFDVFKNNALLPSSQYVLTMWTQPYYYIYNANACIEGLQAATGLTESLRKQLLGESYFLRAFYHFYLVNLYGDVPLITSTHYETTSLQPRAKTSQVYETIVSDLKQAKELMNDAYPSGNRVRPNKAVATAMLARVYLYLHQWQAAETEASEVISNNNYALLSNLNQVFLGNSKEALWQLQPVNISGGRNTWEGFTATPATATSTPLYRLDSTLAAAFEPGDARKANWTGSRTLSTGATVYFPYKYKIRTNTAGVTEYSMVMRLAEQYLVRAEARAQQDKLSDARADLDTLRHRALLTSLPETLDKDGVLLAVEQERRVELFTEWGHRWLDLKRTQRADAVLGARKGTNWQSKDTLYPIPADAIKSNPHLTQNDY</sequence>
<name>A0A173MIS5_9BACT</name>
<keyword evidence="4" id="KW-0472">Membrane</keyword>
<evidence type="ECO:0000256" key="1">
    <source>
        <dbReference type="ARBA" id="ARBA00004442"/>
    </source>
</evidence>
<evidence type="ECO:0000256" key="3">
    <source>
        <dbReference type="ARBA" id="ARBA00022729"/>
    </source>
</evidence>
<dbReference type="RefSeq" id="WP_076377469.1">
    <property type="nucleotide sequence ID" value="NZ_AP017422.1"/>
</dbReference>
<dbReference type="CDD" id="cd08977">
    <property type="entry name" value="SusD"/>
    <property type="match status" value="1"/>
</dbReference>
<accession>A0A173MIS5</accession>
<feature type="domain" description="RagB/SusD" evidence="7">
    <location>
        <begin position="322"/>
        <end position="458"/>
    </location>
</feature>
<reference evidence="10" key="1">
    <citation type="submission" date="2017-01" db="EMBL/GenBank/DDBJ databases">
        <authorList>
            <person name="Varghese N."/>
            <person name="Submissions S."/>
        </authorList>
    </citation>
    <scope>NUCLEOTIDE SEQUENCE [LARGE SCALE GENOMIC DNA]</scope>
    <source>
        <strain evidence="10">DSM 21054</strain>
    </source>
</reference>
<dbReference type="Pfam" id="PF07980">
    <property type="entry name" value="SusD_RagB"/>
    <property type="match status" value="1"/>
</dbReference>
<keyword evidence="5" id="KW-0998">Cell outer membrane</keyword>
<dbReference type="Pfam" id="PF14322">
    <property type="entry name" value="SusD-like_3"/>
    <property type="match status" value="1"/>
</dbReference>